<dbReference type="CDD" id="cd18773">
    <property type="entry name" value="PDC1_HK_sensor"/>
    <property type="match status" value="1"/>
</dbReference>
<keyword evidence="6" id="KW-0808">Transferase</keyword>
<keyword evidence="11 12" id="KW-0472">Membrane</keyword>
<dbReference type="PROSITE" id="PS50109">
    <property type="entry name" value="HIS_KIN"/>
    <property type="match status" value="1"/>
</dbReference>
<feature type="domain" description="Histidine kinase" evidence="13">
    <location>
        <begin position="482"/>
        <end position="589"/>
    </location>
</feature>
<evidence type="ECO:0000256" key="1">
    <source>
        <dbReference type="ARBA" id="ARBA00000085"/>
    </source>
</evidence>
<proteinExistence type="predicted"/>
<evidence type="ECO:0000259" key="13">
    <source>
        <dbReference type="PROSITE" id="PS50109"/>
    </source>
</evidence>
<evidence type="ECO:0000256" key="11">
    <source>
        <dbReference type="ARBA" id="ARBA00023136"/>
    </source>
</evidence>
<dbReference type="Pfam" id="PF02743">
    <property type="entry name" value="dCache_1"/>
    <property type="match status" value="1"/>
</dbReference>
<dbReference type="InterPro" id="IPR003594">
    <property type="entry name" value="HATPase_dom"/>
</dbReference>
<name>A0A9D1D8B7_9FIRM</name>
<evidence type="ECO:0000256" key="9">
    <source>
        <dbReference type="ARBA" id="ARBA00022989"/>
    </source>
</evidence>
<keyword evidence="10" id="KW-0902">Two-component regulatory system</keyword>
<dbReference type="Pfam" id="PF06580">
    <property type="entry name" value="His_kinase"/>
    <property type="match status" value="1"/>
</dbReference>
<dbReference type="InterPro" id="IPR005467">
    <property type="entry name" value="His_kinase_dom"/>
</dbReference>
<dbReference type="PANTHER" id="PTHR34220">
    <property type="entry name" value="SENSOR HISTIDINE KINASE YPDA"/>
    <property type="match status" value="1"/>
</dbReference>
<dbReference type="EMBL" id="DVGD01000292">
    <property type="protein sequence ID" value="HIR10508.1"/>
    <property type="molecule type" value="Genomic_DNA"/>
</dbReference>
<dbReference type="InterPro" id="IPR010559">
    <property type="entry name" value="Sig_transdc_His_kin_internal"/>
</dbReference>
<evidence type="ECO:0000313" key="15">
    <source>
        <dbReference type="EMBL" id="HIR10508.1"/>
    </source>
</evidence>
<accession>A0A9D1D8B7</accession>
<evidence type="ECO:0000256" key="6">
    <source>
        <dbReference type="ARBA" id="ARBA00022679"/>
    </source>
</evidence>
<comment type="subcellular location">
    <subcellularLocation>
        <location evidence="2">Cell membrane</location>
        <topology evidence="2">Multi-pass membrane protein</topology>
    </subcellularLocation>
</comment>
<keyword evidence="8 15" id="KW-0418">Kinase</keyword>
<evidence type="ECO:0000256" key="2">
    <source>
        <dbReference type="ARBA" id="ARBA00004651"/>
    </source>
</evidence>
<feature type="transmembrane region" description="Helical" evidence="12">
    <location>
        <begin position="20"/>
        <end position="40"/>
    </location>
</feature>
<evidence type="ECO:0000256" key="3">
    <source>
        <dbReference type="ARBA" id="ARBA00012438"/>
    </source>
</evidence>
<evidence type="ECO:0000256" key="10">
    <source>
        <dbReference type="ARBA" id="ARBA00023012"/>
    </source>
</evidence>
<evidence type="ECO:0000256" key="7">
    <source>
        <dbReference type="ARBA" id="ARBA00022692"/>
    </source>
</evidence>
<feature type="domain" description="HAMP" evidence="14">
    <location>
        <begin position="320"/>
        <end position="372"/>
    </location>
</feature>
<evidence type="ECO:0000256" key="4">
    <source>
        <dbReference type="ARBA" id="ARBA00022475"/>
    </source>
</evidence>
<dbReference type="SUPFAM" id="SSF158472">
    <property type="entry name" value="HAMP domain-like"/>
    <property type="match status" value="1"/>
</dbReference>
<dbReference type="AlphaFoldDB" id="A0A9D1D8B7"/>
<dbReference type="Pfam" id="PF02518">
    <property type="entry name" value="HATPase_c"/>
    <property type="match status" value="1"/>
</dbReference>
<evidence type="ECO:0000256" key="8">
    <source>
        <dbReference type="ARBA" id="ARBA00022777"/>
    </source>
</evidence>
<sequence length="596" mass="66891">MRLLHRLLEGKYRTKMVRTYILVALIPFVILSLFGGITMLKNGQKTVEEHTAQMVRQVQTSMDIYIGMMEKIGNYISKTICTTSIFQAKTLEALQQSGDFSAVEDVLERISSSYPEIVGILVATRNDLYVSDGMTRLSRDPLVKEEWYQQAVARPDDIVIVSNAIGRNIIGVQEYSVDDVFSLSKAIRDPVGGAVIGVLLMDVSHEIIQESINEVTIGERGFVFVLDQSDNMVYTPVNDLVYRIDPGLLHAGTEDMVNTHIKGAEYQIQYSQSDYTGWKTVGVFSIGEMMAGTYTVLGIMAGCVVLTLLLVIIASVRLADSVTEPILKLRMLMKKAEEGNLKVRFESSSTDEIGELGQSFNNMIDRIEELVHMVYLEQQSKRNAELKSLQEQIKPHFLYNTLDTISWMARDYDAEDIVLLVDALSNMFRIGLSQGKDFITLREEVTHITNYLYIQKIRYKDKLQYVLDIPRALMGYTVPKLILQPLVENAIYHGIKVKRGGGTIRVLGRREAGKLKLIVADDGAGIAPEKLRALQEGLAAATPISEKSSFGLFYIQERIRLCYGGEYGVTIDSVQGEGTQVMITLPEEWELGERYV</sequence>
<gene>
    <name evidence="15" type="ORF">IAA70_08895</name>
</gene>
<dbReference type="GO" id="GO:0005886">
    <property type="term" value="C:plasma membrane"/>
    <property type="evidence" value="ECO:0007669"/>
    <property type="project" value="UniProtKB-SubCell"/>
</dbReference>
<keyword evidence="9 12" id="KW-1133">Transmembrane helix</keyword>
<dbReference type="Gene3D" id="3.30.565.10">
    <property type="entry name" value="Histidine kinase-like ATPase, C-terminal domain"/>
    <property type="match status" value="1"/>
</dbReference>
<evidence type="ECO:0000256" key="12">
    <source>
        <dbReference type="SAM" id="Phobius"/>
    </source>
</evidence>
<keyword evidence="4" id="KW-1003">Cell membrane</keyword>
<organism evidence="15 16">
    <name type="scientific">Candidatus Avoscillospira stercoripullorum</name>
    <dbReference type="NCBI Taxonomy" id="2840709"/>
    <lineage>
        <taxon>Bacteria</taxon>
        <taxon>Bacillati</taxon>
        <taxon>Bacillota</taxon>
        <taxon>Clostridia</taxon>
        <taxon>Eubacteriales</taxon>
        <taxon>Oscillospiraceae</taxon>
        <taxon>Oscillospiraceae incertae sedis</taxon>
        <taxon>Candidatus Avoscillospira</taxon>
    </lineage>
</organism>
<reference evidence="15" key="2">
    <citation type="journal article" date="2021" name="PeerJ">
        <title>Extensive microbial diversity within the chicken gut microbiome revealed by metagenomics and culture.</title>
        <authorList>
            <person name="Gilroy R."/>
            <person name="Ravi A."/>
            <person name="Getino M."/>
            <person name="Pursley I."/>
            <person name="Horton D.L."/>
            <person name="Alikhan N.F."/>
            <person name="Baker D."/>
            <person name="Gharbi K."/>
            <person name="Hall N."/>
            <person name="Watson M."/>
            <person name="Adriaenssens E.M."/>
            <person name="Foster-Nyarko E."/>
            <person name="Jarju S."/>
            <person name="Secka A."/>
            <person name="Antonio M."/>
            <person name="Oren A."/>
            <person name="Chaudhuri R.R."/>
            <person name="La Ragione R."/>
            <person name="Hildebrand F."/>
            <person name="Pallen M.J."/>
        </authorList>
    </citation>
    <scope>NUCLEOTIDE SEQUENCE</scope>
    <source>
        <strain evidence="15">ChiHjej9B8-7071</strain>
    </source>
</reference>
<dbReference type="InterPro" id="IPR003660">
    <property type="entry name" value="HAMP_dom"/>
</dbReference>
<dbReference type="Gene3D" id="6.10.340.10">
    <property type="match status" value="1"/>
</dbReference>
<evidence type="ECO:0000313" key="16">
    <source>
        <dbReference type="Proteomes" id="UP000824258"/>
    </source>
</evidence>
<dbReference type="SMART" id="SM00304">
    <property type="entry name" value="HAMP"/>
    <property type="match status" value="1"/>
</dbReference>
<dbReference type="Pfam" id="PF00672">
    <property type="entry name" value="HAMP"/>
    <property type="match status" value="1"/>
</dbReference>
<dbReference type="Proteomes" id="UP000824258">
    <property type="component" value="Unassembled WGS sequence"/>
</dbReference>
<dbReference type="InterPro" id="IPR036890">
    <property type="entry name" value="HATPase_C_sf"/>
</dbReference>
<comment type="catalytic activity">
    <reaction evidence="1">
        <text>ATP + protein L-histidine = ADP + protein N-phospho-L-histidine.</text>
        <dbReference type="EC" id="2.7.13.3"/>
    </reaction>
</comment>
<dbReference type="EC" id="2.7.13.3" evidence="3"/>
<evidence type="ECO:0000256" key="5">
    <source>
        <dbReference type="ARBA" id="ARBA00022553"/>
    </source>
</evidence>
<comment type="caution">
    <text evidence="15">The sequence shown here is derived from an EMBL/GenBank/DDBJ whole genome shotgun (WGS) entry which is preliminary data.</text>
</comment>
<dbReference type="InterPro" id="IPR033479">
    <property type="entry name" value="dCache_1"/>
</dbReference>
<dbReference type="SUPFAM" id="SSF55874">
    <property type="entry name" value="ATPase domain of HSP90 chaperone/DNA topoisomerase II/histidine kinase"/>
    <property type="match status" value="1"/>
</dbReference>
<dbReference type="PROSITE" id="PS50885">
    <property type="entry name" value="HAMP"/>
    <property type="match status" value="1"/>
</dbReference>
<keyword evidence="5" id="KW-0597">Phosphoprotein</keyword>
<protein>
    <recommendedName>
        <fullName evidence="3">histidine kinase</fullName>
        <ecNumber evidence="3">2.7.13.3</ecNumber>
    </recommendedName>
</protein>
<keyword evidence="7 12" id="KW-0812">Transmembrane</keyword>
<dbReference type="InterPro" id="IPR050640">
    <property type="entry name" value="Bact_2-comp_sensor_kinase"/>
</dbReference>
<dbReference type="Gene3D" id="3.30.450.20">
    <property type="entry name" value="PAS domain"/>
    <property type="match status" value="1"/>
</dbReference>
<dbReference type="PANTHER" id="PTHR34220:SF7">
    <property type="entry name" value="SENSOR HISTIDINE KINASE YPDA"/>
    <property type="match status" value="1"/>
</dbReference>
<feature type="transmembrane region" description="Helical" evidence="12">
    <location>
        <begin position="294"/>
        <end position="316"/>
    </location>
</feature>
<reference evidence="15" key="1">
    <citation type="submission" date="2020-10" db="EMBL/GenBank/DDBJ databases">
        <authorList>
            <person name="Gilroy R."/>
        </authorList>
    </citation>
    <scope>NUCLEOTIDE SEQUENCE</scope>
    <source>
        <strain evidence="15">ChiHjej9B8-7071</strain>
    </source>
</reference>
<dbReference type="GO" id="GO:0000155">
    <property type="term" value="F:phosphorelay sensor kinase activity"/>
    <property type="evidence" value="ECO:0007669"/>
    <property type="project" value="InterPro"/>
</dbReference>
<dbReference type="CDD" id="cd06225">
    <property type="entry name" value="HAMP"/>
    <property type="match status" value="1"/>
</dbReference>
<evidence type="ECO:0000259" key="14">
    <source>
        <dbReference type="PROSITE" id="PS50885"/>
    </source>
</evidence>